<dbReference type="Proteomes" id="UP000276349">
    <property type="component" value="Unassembled WGS sequence"/>
</dbReference>
<feature type="transmembrane region" description="Helical" evidence="7">
    <location>
        <begin position="132"/>
        <end position="156"/>
    </location>
</feature>
<keyword evidence="4 7" id="KW-0812">Transmembrane</keyword>
<name>A0A3S0JWB3_9BACI</name>
<reference evidence="9 10" key="1">
    <citation type="submission" date="2018-12" db="EMBL/GenBank/DDBJ databases">
        <authorList>
            <person name="Yu L."/>
        </authorList>
    </citation>
    <scope>NUCLEOTIDE SEQUENCE [LARGE SCALE GENOMIC DNA]</scope>
    <source>
        <strain evidence="9 10">S5H2222</strain>
    </source>
</reference>
<evidence type="ECO:0000313" key="10">
    <source>
        <dbReference type="Proteomes" id="UP000276349"/>
    </source>
</evidence>
<comment type="caution">
    <text evidence="9">The sequence shown here is derived from an EMBL/GenBank/DDBJ whole genome shotgun (WGS) entry which is preliminary data.</text>
</comment>
<evidence type="ECO:0000259" key="8">
    <source>
        <dbReference type="PROSITE" id="PS50850"/>
    </source>
</evidence>
<evidence type="ECO:0000256" key="6">
    <source>
        <dbReference type="ARBA" id="ARBA00023136"/>
    </source>
</evidence>
<evidence type="ECO:0000256" key="7">
    <source>
        <dbReference type="SAM" id="Phobius"/>
    </source>
</evidence>
<dbReference type="InterPro" id="IPR011701">
    <property type="entry name" value="MFS"/>
</dbReference>
<dbReference type="InterPro" id="IPR036259">
    <property type="entry name" value="MFS_trans_sf"/>
</dbReference>
<evidence type="ECO:0000256" key="1">
    <source>
        <dbReference type="ARBA" id="ARBA00004651"/>
    </source>
</evidence>
<proteinExistence type="predicted"/>
<dbReference type="InterPro" id="IPR020846">
    <property type="entry name" value="MFS_dom"/>
</dbReference>
<feature type="transmembrane region" description="Helical" evidence="7">
    <location>
        <begin position="335"/>
        <end position="358"/>
    </location>
</feature>
<feature type="domain" description="Major facilitator superfamily (MFS) profile" evidence="8">
    <location>
        <begin position="6"/>
        <end position="393"/>
    </location>
</feature>
<evidence type="ECO:0000256" key="4">
    <source>
        <dbReference type="ARBA" id="ARBA00022692"/>
    </source>
</evidence>
<dbReference type="PANTHER" id="PTHR43124">
    <property type="entry name" value="PURINE EFFLUX PUMP PBUE"/>
    <property type="match status" value="1"/>
</dbReference>
<evidence type="ECO:0000313" key="9">
    <source>
        <dbReference type="EMBL" id="RTQ92719.1"/>
    </source>
</evidence>
<keyword evidence="2" id="KW-0813">Transport</keyword>
<keyword evidence="6 7" id="KW-0472">Membrane</keyword>
<organism evidence="9 10">
    <name type="scientific">Lysinibacillus telephonicus</name>
    <dbReference type="NCBI Taxonomy" id="1714840"/>
    <lineage>
        <taxon>Bacteria</taxon>
        <taxon>Bacillati</taxon>
        <taxon>Bacillota</taxon>
        <taxon>Bacilli</taxon>
        <taxon>Bacillales</taxon>
        <taxon>Bacillaceae</taxon>
        <taxon>Lysinibacillus</taxon>
    </lineage>
</organism>
<dbReference type="Gene3D" id="1.20.1250.20">
    <property type="entry name" value="MFS general substrate transporter like domains"/>
    <property type="match status" value="1"/>
</dbReference>
<dbReference type="OrthoDB" id="9781976at2"/>
<dbReference type="SUPFAM" id="SSF103473">
    <property type="entry name" value="MFS general substrate transporter"/>
    <property type="match status" value="1"/>
</dbReference>
<dbReference type="PANTHER" id="PTHR43124:SF3">
    <property type="entry name" value="CHLORAMPHENICOL EFFLUX PUMP RV0191"/>
    <property type="match status" value="1"/>
</dbReference>
<dbReference type="AlphaFoldDB" id="A0A3S0JWB3"/>
<dbReference type="GO" id="GO:0022857">
    <property type="term" value="F:transmembrane transporter activity"/>
    <property type="evidence" value="ECO:0007669"/>
    <property type="project" value="InterPro"/>
</dbReference>
<feature type="transmembrane region" description="Helical" evidence="7">
    <location>
        <begin position="304"/>
        <end position="323"/>
    </location>
</feature>
<dbReference type="Pfam" id="PF07690">
    <property type="entry name" value="MFS_1"/>
    <property type="match status" value="1"/>
</dbReference>
<keyword evidence="5 7" id="KW-1133">Transmembrane helix</keyword>
<feature type="transmembrane region" description="Helical" evidence="7">
    <location>
        <begin position="43"/>
        <end position="64"/>
    </location>
</feature>
<keyword evidence="3" id="KW-1003">Cell membrane</keyword>
<dbReference type="GO" id="GO:0005886">
    <property type="term" value="C:plasma membrane"/>
    <property type="evidence" value="ECO:0007669"/>
    <property type="project" value="UniProtKB-SubCell"/>
</dbReference>
<accession>A0A3S0JWB3</accession>
<feature type="transmembrane region" description="Helical" evidence="7">
    <location>
        <begin position="97"/>
        <end position="120"/>
    </location>
</feature>
<feature type="transmembrane region" description="Helical" evidence="7">
    <location>
        <begin position="279"/>
        <end position="298"/>
    </location>
</feature>
<gene>
    <name evidence="9" type="ORF">EKG35_11170</name>
</gene>
<feature type="transmembrane region" description="Helical" evidence="7">
    <location>
        <begin position="248"/>
        <end position="267"/>
    </location>
</feature>
<dbReference type="EMBL" id="RXNR01000028">
    <property type="protein sequence ID" value="RTQ92719.1"/>
    <property type="molecule type" value="Genomic_DNA"/>
</dbReference>
<dbReference type="PROSITE" id="PS50850">
    <property type="entry name" value="MFS"/>
    <property type="match status" value="1"/>
</dbReference>
<sequence length="402" mass="44393">MSNKRILWIMSIAQFLAMQVWFNFSAVMPVIEKEWDLTSTQSGVIITFFHIGYVAAIILYSILIDKYNPKYFFVYGALAAGISGLIFAMFAQSFWSILLLRMISGIGIAGVYVPGMRMLTNLFEPNERGSALGVYVGSLVVGSGFSLFISGLLIDIIGWEGVIFVTSSFSLAAAVLMYLLKIPSIKNNTSITLKKDIFKRVFRKENLLINGGYAGHTWELYSMWAWIGPFLVYYFSIHGYSQSQSIQFGNLLGAIVIMIGGVATYIGGKLSDSFGRIKMVNVFLIISITCSLCIGWLLEIPLLVMLFLVVIYGFTIVADSPIYNVAISEVSDPEVIGLALGVQSVLGFSTTIFSPLIFGIVLEWFNWGMAFSVIGIVTITAPICMFCLGRIQKNRNTKSEAT</sequence>
<feature type="transmembrane region" description="Helical" evidence="7">
    <location>
        <begin position="364"/>
        <end position="388"/>
    </location>
</feature>
<dbReference type="RefSeq" id="WP_126294539.1">
    <property type="nucleotide sequence ID" value="NZ_CP155468.1"/>
</dbReference>
<feature type="transmembrane region" description="Helical" evidence="7">
    <location>
        <begin position="71"/>
        <end position="91"/>
    </location>
</feature>
<protein>
    <submittedName>
        <fullName evidence="9">MFS transporter</fullName>
    </submittedName>
</protein>
<keyword evidence="10" id="KW-1185">Reference proteome</keyword>
<feature type="transmembrane region" description="Helical" evidence="7">
    <location>
        <begin position="7"/>
        <end position="31"/>
    </location>
</feature>
<dbReference type="InterPro" id="IPR050189">
    <property type="entry name" value="MFS_Efflux_Transporters"/>
</dbReference>
<evidence type="ECO:0000256" key="2">
    <source>
        <dbReference type="ARBA" id="ARBA00022448"/>
    </source>
</evidence>
<comment type="subcellular location">
    <subcellularLocation>
        <location evidence="1">Cell membrane</location>
        <topology evidence="1">Multi-pass membrane protein</topology>
    </subcellularLocation>
</comment>
<evidence type="ECO:0000256" key="3">
    <source>
        <dbReference type="ARBA" id="ARBA00022475"/>
    </source>
</evidence>
<feature type="transmembrane region" description="Helical" evidence="7">
    <location>
        <begin position="162"/>
        <end position="180"/>
    </location>
</feature>
<evidence type="ECO:0000256" key="5">
    <source>
        <dbReference type="ARBA" id="ARBA00022989"/>
    </source>
</evidence>